<accession>D4LFD8</accession>
<evidence type="ECO:0000313" key="3">
    <source>
        <dbReference type="EMBL" id="CBL18333.1"/>
    </source>
</evidence>
<dbReference type="EMBL" id="FP929052">
    <property type="protein sequence ID" value="CBL18333.1"/>
    <property type="molecule type" value="Genomic_DNA"/>
</dbReference>
<evidence type="ECO:0000256" key="2">
    <source>
        <dbReference type="SAM" id="SignalP"/>
    </source>
</evidence>
<keyword evidence="2" id="KW-0732">Signal</keyword>
<dbReference type="AlphaFoldDB" id="D4LFD8"/>
<feature type="chain" id="PRO_5039200883" description="DUF4412 domain-containing protein" evidence="2">
    <location>
        <begin position="22"/>
        <end position="279"/>
    </location>
</feature>
<dbReference type="PROSITE" id="PS51257">
    <property type="entry name" value="PROKAR_LIPOPROTEIN"/>
    <property type="match status" value="1"/>
</dbReference>
<reference evidence="3" key="1">
    <citation type="submission" date="2010-03" db="EMBL/GenBank/DDBJ databases">
        <title>The genome sequence of Ruminococcus sp. 18P13.</title>
        <authorList>
            <consortium name="metaHIT consortium -- http://www.metahit.eu/"/>
            <person name="Pajon A."/>
            <person name="Turner K."/>
            <person name="Parkhill J."/>
            <person name="Bernalier A."/>
        </authorList>
    </citation>
    <scope>NUCLEOTIDE SEQUENCE [LARGE SCALE GENOMIC DNA]</scope>
    <source>
        <strain evidence="3">Type strain: 18P13</strain>
    </source>
</reference>
<dbReference type="STRING" id="213810.RUM_23410"/>
<dbReference type="HOGENOM" id="CLU_997107_0_0_9"/>
<feature type="compositionally biased region" description="Low complexity" evidence="1">
    <location>
        <begin position="26"/>
        <end position="70"/>
    </location>
</feature>
<keyword evidence="4" id="KW-1185">Reference proteome</keyword>
<feature type="region of interest" description="Disordered" evidence="1">
    <location>
        <begin position="26"/>
        <end position="77"/>
    </location>
</feature>
<dbReference type="PATRIC" id="fig|213810.4.peg.2232"/>
<feature type="signal peptide" evidence="2">
    <location>
        <begin position="1"/>
        <end position="21"/>
    </location>
</feature>
<dbReference type="RefSeq" id="WP_015559239.1">
    <property type="nucleotide sequence ID" value="NC_021039.1"/>
</dbReference>
<name>D4LFD8_RUMC1</name>
<dbReference type="GeneID" id="83157135"/>
<reference evidence="3" key="2">
    <citation type="submission" date="2010-03" db="EMBL/GenBank/DDBJ databases">
        <authorList>
            <person name="Pajon A."/>
        </authorList>
    </citation>
    <scope>NUCLEOTIDE SEQUENCE</scope>
    <source>
        <strain evidence="3">Type strain: 18P13</strain>
    </source>
</reference>
<organism evidence="3 4">
    <name type="scientific">Ruminococcus champanellensis (strain DSM 18848 / JCM 17042 / KCTC 15320 / 18P13)</name>
    <dbReference type="NCBI Taxonomy" id="213810"/>
    <lineage>
        <taxon>Bacteria</taxon>
        <taxon>Bacillati</taxon>
        <taxon>Bacillota</taxon>
        <taxon>Clostridia</taxon>
        <taxon>Eubacteriales</taxon>
        <taxon>Oscillospiraceae</taxon>
        <taxon>Ruminococcus</taxon>
    </lineage>
</organism>
<dbReference type="BioCyc" id="RCHA213810:RUM_RS12250-MONOMER"/>
<gene>
    <name evidence="3" type="ordered locus">RUM_23410</name>
</gene>
<protein>
    <recommendedName>
        <fullName evidence="5">DUF4412 domain-containing protein</fullName>
    </recommendedName>
</protein>
<evidence type="ECO:0000313" key="4">
    <source>
        <dbReference type="Proteomes" id="UP000007054"/>
    </source>
</evidence>
<proteinExistence type="predicted"/>
<dbReference type="KEGG" id="rch:RUM_23410"/>
<dbReference type="Proteomes" id="UP000007054">
    <property type="component" value="Chromosome"/>
</dbReference>
<evidence type="ECO:0008006" key="5">
    <source>
        <dbReference type="Google" id="ProtNLM"/>
    </source>
</evidence>
<sequence>MKHNRLAVGILALTLALGMTACGEDSSADSTAATTEASTPASTEASAQGATESTAATTEAAATEGATEAATEAKADPKDAVLPTSYGDSYCKKFSERYSDEALTMDCSMRMSMLGTQLDYQIYTTYSKAKNAMYSEVTMSGGGETYSIIMYWDKDACYTLLPVEKMYSVKDEGLDLEEYMEESGMGQITGNAEDLTLDKAEFVTVKGKDCVKETYQLDQSEAAYIFDLATGDLLSISTSMEGTEISSMEFTTLTGTCDESKLVMPDLTGYTKSDTDLAN</sequence>
<evidence type="ECO:0000256" key="1">
    <source>
        <dbReference type="SAM" id="MobiDB-lite"/>
    </source>
</evidence>